<organism evidence="5 6">
    <name type="scientific">Nocardia cyriacigeorgica</name>
    <dbReference type="NCBI Taxonomy" id="135487"/>
    <lineage>
        <taxon>Bacteria</taxon>
        <taxon>Bacillati</taxon>
        <taxon>Actinomycetota</taxon>
        <taxon>Actinomycetes</taxon>
        <taxon>Mycobacteriales</taxon>
        <taxon>Nocardiaceae</taxon>
        <taxon>Nocardia</taxon>
    </lineage>
</organism>
<evidence type="ECO:0000256" key="1">
    <source>
        <dbReference type="SAM" id="MobiDB-lite"/>
    </source>
</evidence>
<keyword evidence="2" id="KW-0812">Transmembrane</keyword>
<feature type="domain" description="Alpha/beta-hydrolase N-terminal" evidence="4">
    <location>
        <begin position="154"/>
        <end position="344"/>
    </location>
</feature>
<feature type="domain" description="Alpha/beta-hydrolase catalytic" evidence="3">
    <location>
        <begin position="502"/>
        <end position="566"/>
    </location>
</feature>
<keyword evidence="2" id="KW-0472">Membrane</keyword>
<feature type="compositionally biased region" description="Basic and acidic residues" evidence="1">
    <location>
        <begin position="95"/>
        <end position="113"/>
    </location>
</feature>
<evidence type="ECO:0000313" key="6">
    <source>
        <dbReference type="Proteomes" id="UP000290439"/>
    </source>
</evidence>
<dbReference type="Pfam" id="PF10081">
    <property type="entry name" value="Abhydrolase_9"/>
    <property type="match status" value="2"/>
</dbReference>
<reference evidence="5 6" key="1">
    <citation type="submission" date="2019-02" db="EMBL/GenBank/DDBJ databases">
        <authorList>
            <consortium name="Pathogen Informatics"/>
        </authorList>
    </citation>
    <scope>NUCLEOTIDE SEQUENCE [LARGE SCALE GENOMIC DNA]</scope>
    <source>
        <strain evidence="5 6">3012STDY6756504</strain>
    </source>
</reference>
<feature type="transmembrane region" description="Helical" evidence="2">
    <location>
        <begin position="165"/>
        <end position="188"/>
    </location>
</feature>
<dbReference type="InterPro" id="IPR027788">
    <property type="entry name" value="Alpha/beta-hydrolase_N_dom"/>
</dbReference>
<protein>
    <submittedName>
        <fullName evidence="5">Predicted membrane protein</fullName>
    </submittedName>
</protein>
<feature type="domain" description="Alpha/beta-hydrolase catalytic" evidence="3">
    <location>
        <begin position="348"/>
        <end position="495"/>
    </location>
</feature>
<accession>A0A4U8WAW6</accession>
<dbReference type="InterPro" id="IPR027787">
    <property type="entry name" value="Alpha/beta-hydrolase_catalytic"/>
</dbReference>
<dbReference type="Proteomes" id="UP000290439">
    <property type="component" value="Chromosome"/>
</dbReference>
<dbReference type="RefSeq" id="WP_232052158.1">
    <property type="nucleotide sequence ID" value="NZ_LR215973.1"/>
</dbReference>
<evidence type="ECO:0000259" key="3">
    <source>
        <dbReference type="Pfam" id="PF10081"/>
    </source>
</evidence>
<feature type="region of interest" description="Disordered" evidence="1">
    <location>
        <begin position="74"/>
        <end position="123"/>
    </location>
</feature>
<feature type="transmembrane region" description="Helical" evidence="2">
    <location>
        <begin position="140"/>
        <end position="159"/>
    </location>
</feature>
<dbReference type="AlphaFoldDB" id="A0A4U8WAW6"/>
<gene>
    <name evidence="5" type="ORF">NCTC10797_02687</name>
</gene>
<feature type="compositionally biased region" description="Basic and acidic residues" evidence="1">
    <location>
        <begin position="76"/>
        <end position="87"/>
    </location>
</feature>
<name>A0A4U8WAW6_9NOCA</name>
<feature type="region of interest" description="Disordered" evidence="1">
    <location>
        <begin position="1"/>
        <end position="60"/>
    </location>
</feature>
<proteinExistence type="predicted"/>
<feature type="transmembrane region" description="Helical" evidence="2">
    <location>
        <begin position="239"/>
        <end position="261"/>
    </location>
</feature>
<feature type="transmembrane region" description="Helical" evidence="2">
    <location>
        <begin position="200"/>
        <end position="219"/>
    </location>
</feature>
<keyword evidence="2" id="KW-1133">Transmembrane helix</keyword>
<dbReference type="Pfam" id="PF15420">
    <property type="entry name" value="Abhydrolase_9_N"/>
    <property type="match status" value="1"/>
</dbReference>
<evidence type="ECO:0000259" key="4">
    <source>
        <dbReference type="Pfam" id="PF15420"/>
    </source>
</evidence>
<sequence>MSDSTPLITRDSRTAAPAGPASRHMPAAARMSDSDPDTDARSCMANPDRQPSARTGQVDIPTVRPLGEVVTTVERTATDRHGHDPAVRKTPTGLHDSRDRTDAVPRPRHERTAAHAPHRERRARPLRLIRPGRSLRAPRIGTTLAVGAGVLLSLAPGLLPRTPMAQAVLTGLLVAILLGITGIGRFVLRRCGALRERPRWRMPVLGATALLIVGAAVHAGHWQNRLRAVMGTPAIGPDYWLWCALGATMIAGLLYGLARAIGWVLRTLGRTRTIAVGVVAAAVLGLVGVPSIVEWRRGAYAGANAAMDPAVPRPVSATRSGSAESVVSWPSLGAEGRRFVSGAPVGPVRVYVGVQSAPDLDSRVALAVRELERSGGLTRSHVVIAVPTGSGWIDANAIEGLDERFLGDVALVGLQYSYAPSWATFLFGRDAAAESARALFTAVEQRIAALETKPRLHVYGQSLGALGGSAIFADAAEQARRTCSVLWAGPPVGSVHRSGATVLANTSDPVVHWSPSLLWRAPDLRGARVDAPVPGWLPVASFVQTTADLLAALDAPPGHGHRYGADQGTALPDC</sequence>
<feature type="transmembrane region" description="Helical" evidence="2">
    <location>
        <begin position="273"/>
        <end position="293"/>
    </location>
</feature>
<dbReference type="EMBL" id="LR215973">
    <property type="protein sequence ID" value="VFA98908.1"/>
    <property type="molecule type" value="Genomic_DNA"/>
</dbReference>
<evidence type="ECO:0000313" key="5">
    <source>
        <dbReference type="EMBL" id="VFA98908.1"/>
    </source>
</evidence>
<evidence type="ECO:0000256" key="2">
    <source>
        <dbReference type="SAM" id="Phobius"/>
    </source>
</evidence>